<organism evidence="4 5">
    <name type="scientific">Rubus argutus</name>
    <name type="common">Southern blackberry</name>
    <dbReference type="NCBI Taxonomy" id="59490"/>
    <lineage>
        <taxon>Eukaryota</taxon>
        <taxon>Viridiplantae</taxon>
        <taxon>Streptophyta</taxon>
        <taxon>Embryophyta</taxon>
        <taxon>Tracheophyta</taxon>
        <taxon>Spermatophyta</taxon>
        <taxon>Magnoliopsida</taxon>
        <taxon>eudicotyledons</taxon>
        <taxon>Gunneridae</taxon>
        <taxon>Pentapetalae</taxon>
        <taxon>rosids</taxon>
        <taxon>fabids</taxon>
        <taxon>Rosales</taxon>
        <taxon>Rosaceae</taxon>
        <taxon>Rosoideae</taxon>
        <taxon>Rosoideae incertae sedis</taxon>
        <taxon>Rubus</taxon>
    </lineage>
</organism>
<feature type="compositionally biased region" description="Basic and acidic residues" evidence="3">
    <location>
        <begin position="51"/>
        <end position="63"/>
    </location>
</feature>
<evidence type="ECO:0000313" key="5">
    <source>
        <dbReference type="Proteomes" id="UP001457282"/>
    </source>
</evidence>
<dbReference type="InterPro" id="IPR035176">
    <property type="entry name" value="PEP"/>
</dbReference>
<comment type="similarity">
    <text evidence="1">Belongs to the brassicaceae elicitor peptide family.</text>
</comment>
<feature type="region of interest" description="Disordered" evidence="3">
    <location>
        <begin position="1"/>
        <end position="25"/>
    </location>
</feature>
<evidence type="ECO:0000313" key="4">
    <source>
        <dbReference type="EMBL" id="KAK9943587.1"/>
    </source>
</evidence>
<name>A0AAW1Y449_RUBAR</name>
<dbReference type="Proteomes" id="UP001457282">
    <property type="component" value="Unassembled WGS sequence"/>
</dbReference>
<keyword evidence="2" id="KW-0611">Plant defense</keyword>
<evidence type="ECO:0000256" key="3">
    <source>
        <dbReference type="SAM" id="MobiDB-lite"/>
    </source>
</evidence>
<dbReference type="AlphaFoldDB" id="A0AAW1Y449"/>
<proteinExistence type="inferred from homology"/>
<dbReference type="GO" id="GO:0045087">
    <property type="term" value="P:innate immune response"/>
    <property type="evidence" value="ECO:0007669"/>
    <property type="project" value="InterPro"/>
</dbReference>
<feature type="region of interest" description="Disordered" evidence="3">
    <location>
        <begin position="51"/>
        <end position="125"/>
    </location>
</feature>
<dbReference type="EMBL" id="JBEDUW010000002">
    <property type="protein sequence ID" value="KAK9943587.1"/>
    <property type="molecule type" value="Genomic_DNA"/>
</dbReference>
<keyword evidence="5" id="KW-1185">Reference proteome</keyword>
<gene>
    <name evidence="4" type="ORF">M0R45_009191</name>
</gene>
<accession>A0AAW1Y449</accession>
<evidence type="ECO:0000256" key="2">
    <source>
        <dbReference type="ARBA" id="ARBA00022821"/>
    </source>
</evidence>
<reference evidence="4 5" key="1">
    <citation type="journal article" date="2023" name="G3 (Bethesda)">
        <title>A chromosome-length genome assembly and annotation of blackberry (Rubus argutus, cv. 'Hillquist').</title>
        <authorList>
            <person name="Bruna T."/>
            <person name="Aryal R."/>
            <person name="Dudchenko O."/>
            <person name="Sargent D.J."/>
            <person name="Mead D."/>
            <person name="Buti M."/>
            <person name="Cavallini A."/>
            <person name="Hytonen T."/>
            <person name="Andres J."/>
            <person name="Pham M."/>
            <person name="Weisz D."/>
            <person name="Mascagni F."/>
            <person name="Usai G."/>
            <person name="Natali L."/>
            <person name="Bassil N."/>
            <person name="Fernandez G.E."/>
            <person name="Lomsadze A."/>
            <person name="Armour M."/>
            <person name="Olukolu B."/>
            <person name="Poorten T."/>
            <person name="Britton C."/>
            <person name="Davik J."/>
            <person name="Ashrafi H."/>
            <person name="Aiden E.L."/>
            <person name="Borodovsky M."/>
            <person name="Worthington M."/>
        </authorList>
    </citation>
    <scope>NUCLEOTIDE SEQUENCE [LARGE SCALE GENOMIC DNA]</scope>
    <source>
        <strain evidence="4">PI 553951</strain>
    </source>
</reference>
<dbReference type="Pfam" id="PF17232">
    <property type="entry name" value="Pep1_7"/>
    <property type="match status" value="1"/>
</dbReference>
<sequence>MEYSKVTRLDEEEEVTTEKSRPSVPYHFFYPCDFLEEAVRALLKCFGLDNKSWKEDSSSPGEEKEPEETNETDHQKSTPSTSEGLQVLDPSDPQEADPPSSTTEVTASARVVRPPLSAGDGGQIN</sequence>
<protein>
    <submittedName>
        <fullName evidence="4">Uncharacterized protein</fullName>
    </submittedName>
</protein>
<evidence type="ECO:0000256" key="1">
    <source>
        <dbReference type="ARBA" id="ARBA00011021"/>
    </source>
</evidence>
<comment type="caution">
    <text evidence="4">The sequence shown here is derived from an EMBL/GenBank/DDBJ whole genome shotgun (WGS) entry which is preliminary data.</text>
</comment>